<evidence type="ECO:0000256" key="11">
    <source>
        <dbReference type="ARBA" id="ARBA00023136"/>
    </source>
</evidence>
<dbReference type="GO" id="GO:0000160">
    <property type="term" value="P:phosphorelay signal transduction system"/>
    <property type="evidence" value="ECO:0007669"/>
    <property type="project" value="UniProtKB-KW"/>
</dbReference>
<dbReference type="FunFam" id="3.30.70.270:FF:000001">
    <property type="entry name" value="Diguanylate cyclase domain protein"/>
    <property type="match status" value="1"/>
</dbReference>
<keyword evidence="7" id="KW-0418">Kinase</keyword>
<evidence type="ECO:0000256" key="7">
    <source>
        <dbReference type="ARBA" id="ARBA00022777"/>
    </source>
</evidence>
<dbReference type="InterPro" id="IPR000700">
    <property type="entry name" value="PAS-assoc_C"/>
</dbReference>
<dbReference type="GO" id="GO:0016301">
    <property type="term" value="F:kinase activity"/>
    <property type="evidence" value="ECO:0007669"/>
    <property type="project" value="UniProtKB-KW"/>
</dbReference>
<evidence type="ECO:0000256" key="6">
    <source>
        <dbReference type="ARBA" id="ARBA00022741"/>
    </source>
</evidence>
<dbReference type="SUPFAM" id="SSF55073">
    <property type="entry name" value="Nucleotide cyclase"/>
    <property type="match status" value="1"/>
</dbReference>
<dbReference type="CDD" id="cd12914">
    <property type="entry name" value="PDC1_DGC_like"/>
    <property type="match status" value="1"/>
</dbReference>
<keyword evidence="11 12" id="KW-0472">Membrane</keyword>
<keyword evidence="9 12" id="KW-1133">Transmembrane helix</keyword>
<dbReference type="Gene3D" id="3.30.70.270">
    <property type="match status" value="1"/>
</dbReference>
<organism evidence="17 18">
    <name type="scientific">Ureibacillus xyleni</name>
    <dbReference type="NCBI Taxonomy" id="614648"/>
    <lineage>
        <taxon>Bacteria</taxon>
        <taxon>Bacillati</taxon>
        <taxon>Bacillota</taxon>
        <taxon>Bacilli</taxon>
        <taxon>Bacillales</taxon>
        <taxon>Caryophanaceae</taxon>
        <taxon>Ureibacillus</taxon>
    </lineage>
</organism>
<dbReference type="Pfam" id="PF00990">
    <property type="entry name" value="GGDEF"/>
    <property type="match status" value="1"/>
</dbReference>
<feature type="transmembrane region" description="Helical" evidence="12">
    <location>
        <begin position="278"/>
        <end position="300"/>
    </location>
</feature>
<dbReference type="PROSITE" id="PS50112">
    <property type="entry name" value="PAS"/>
    <property type="match status" value="1"/>
</dbReference>
<dbReference type="Proteomes" id="UP000219636">
    <property type="component" value="Unassembled WGS sequence"/>
</dbReference>
<sequence>MFNSIYKLFKIPSLKGRLRFWFICFIVLFVFAASIPFIILEKQQRRDDVKIDLENMLNVQQLAIDTWLKERMMTIRSLAELPSIKGNDLEKSIEIFDSFDKNQNEFEGIVFVNSKGITEIDTSGTPGLDVSDRIYFEQAKIGNSFITDVIIGKQSKKPIIIVSAPVYDKKMNFQGLVFGSVSINTVNQVLKQFQDGNRETYLVDRNGMIITESRQGTIGERIETDIFENALNGKYIDQFYKTSNGDSVMGSYKWVHHNQWLIIGEVNKKTIYQPFYNMVLYFAGIIFLLILIGYVLMIAVSKKIEQPIQRVLDGTKRFSIGDWSYRLDLETYQHEIREFHELSANFNNMASVIESHIASIAKSEERFRTITEYSSDMITIHDANGNYLYVSPAGKEILQYDDHEILGHDSYIFIHPDDREQIAKSHEKLLKDGYVVSTYRIKRKDNEYIWFESSIKFMKEQNEEDSRIYTISRNITERKLVEQQLKEANKLLRELSTKDGLTGIWNRRSFDERIELEWEKACENNQPLSLIMLDIDFFKAYNDTYGHQRGDDCLKEVANAISNACKLDTVFRYGGEEFAMILPKINEGKAKIVAENTREIVEKLNIPHVGSKIENHVTISLGTATIIPTKYGSPLQLIEAADKALYQAKQDGRNCVKSYYQ</sequence>
<dbReference type="PROSITE" id="PS50887">
    <property type="entry name" value="GGDEF"/>
    <property type="match status" value="1"/>
</dbReference>
<dbReference type="GO" id="GO:0005524">
    <property type="term" value="F:ATP binding"/>
    <property type="evidence" value="ECO:0007669"/>
    <property type="project" value="UniProtKB-KW"/>
</dbReference>
<dbReference type="InterPro" id="IPR043128">
    <property type="entry name" value="Rev_trsase/Diguanyl_cyclase"/>
</dbReference>
<dbReference type="Pfam" id="PF08447">
    <property type="entry name" value="PAS_3"/>
    <property type="match status" value="1"/>
</dbReference>
<dbReference type="Gene3D" id="6.10.340.10">
    <property type="match status" value="1"/>
</dbReference>
<dbReference type="GO" id="GO:1902201">
    <property type="term" value="P:negative regulation of bacterial-type flagellum-dependent cell motility"/>
    <property type="evidence" value="ECO:0007669"/>
    <property type="project" value="TreeGrafter"/>
</dbReference>
<evidence type="ECO:0000256" key="8">
    <source>
        <dbReference type="ARBA" id="ARBA00022840"/>
    </source>
</evidence>
<evidence type="ECO:0000259" key="16">
    <source>
        <dbReference type="PROSITE" id="PS50887"/>
    </source>
</evidence>
<dbReference type="Gene3D" id="3.30.450.20">
    <property type="entry name" value="PAS domain"/>
    <property type="match status" value="2"/>
</dbReference>
<dbReference type="PANTHER" id="PTHR45138:SF9">
    <property type="entry name" value="DIGUANYLATE CYCLASE DGCM-RELATED"/>
    <property type="match status" value="1"/>
</dbReference>
<keyword evidence="4" id="KW-0808">Transferase</keyword>
<dbReference type="PROSITE" id="PS50885">
    <property type="entry name" value="HAMP"/>
    <property type="match status" value="1"/>
</dbReference>
<feature type="domain" description="PAS" evidence="13">
    <location>
        <begin position="363"/>
        <end position="433"/>
    </location>
</feature>
<dbReference type="GO" id="GO:0043709">
    <property type="term" value="P:cell adhesion involved in single-species biofilm formation"/>
    <property type="evidence" value="ECO:0007669"/>
    <property type="project" value="TreeGrafter"/>
</dbReference>
<evidence type="ECO:0000256" key="5">
    <source>
        <dbReference type="ARBA" id="ARBA00022692"/>
    </source>
</evidence>
<dbReference type="InterPro" id="IPR033479">
    <property type="entry name" value="dCache_1"/>
</dbReference>
<feature type="domain" description="PAC" evidence="14">
    <location>
        <begin position="435"/>
        <end position="487"/>
    </location>
</feature>
<evidence type="ECO:0000256" key="9">
    <source>
        <dbReference type="ARBA" id="ARBA00022989"/>
    </source>
</evidence>
<dbReference type="Pfam" id="PF02743">
    <property type="entry name" value="dCache_1"/>
    <property type="match status" value="1"/>
</dbReference>
<dbReference type="GO" id="GO:0052621">
    <property type="term" value="F:diguanylate cyclase activity"/>
    <property type="evidence" value="ECO:0007669"/>
    <property type="project" value="TreeGrafter"/>
</dbReference>
<dbReference type="CDD" id="cd01949">
    <property type="entry name" value="GGDEF"/>
    <property type="match status" value="1"/>
</dbReference>
<dbReference type="PANTHER" id="PTHR45138">
    <property type="entry name" value="REGULATORY COMPONENTS OF SENSORY TRANSDUCTION SYSTEM"/>
    <property type="match status" value="1"/>
</dbReference>
<feature type="transmembrane region" description="Helical" evidence="12">
    <location>
        <begin position="20"/>
        <end position="40"/>
    </location>
</feature>
<evidence type="ECO:0000256" key="2">
    <source>
        <dbReference type="ARBA" id="ARBA00022475"/>
    </source>
</evidence>
<feature type="domain" description="HAMP" evidence="15">
    <location>
        <begin position="302"/>
        <end position="358"/>
    </location>
</feature>
<keyword evidence="2" id="KW-1003">Cell membrane</keyword>
<dbReference type="GO" id="GO:0005886">
    <property type="term" value="C:plasma membrane"/>
    <property type="evidence" value="ECO:0007669"/>
    <property type="project" value="UniProtKB-SubCell"/>
</dbReference>
<keyword evidence="8" id="KW-0067">ATP-binding</keyword>
<dbReference type="SMART" id="SM00304">
    <property type="entry name" value="HAMP"/>
    <property type="match status" value="1"/>
</dbReference>
<evidence type="ECO:0000259" key="15">
    <source>
        <dbReference type="PROSITE" id="PS50885"/>
    </source>
</evidence>
<protein>
    <submittedName>
        <fullName evidence="17">PAS domain S-box-containing protein/diguanylate cyclase (GGDEF)-like protein</fullName>
    </submittedName>
</protein>
<evidence type="ECO:0000313" key="17">
    <source>
        <dbReference type="EMBL" id="SOC05849.1"/>
    </source>
</evidence>
<reference evidence="18" key="1">
    <citation type="submission" date="2017-08" db="EMBL/GenBank/DDBJ databases">
        <authorList>
            <person name="Varghese N."/>
            <person name="Submissions S."/>
        </authorList>
    </citation>
    <scope>NUCLEOTIDE SEQUENCE [LARGE SCALE GENOMIC DNA]</scope>
    <source>
        <strain evidence="18">JC22</strain>
    </source>
</reference>
<dbReference type="InterPro" id="IPR035965">
    <property type="entry name" value="PAS-like_dom_sf"/>
</dbReference>
<dbReference type="NCBIfam" id="TIGR00229">
    <property type="entry name" value="sensory_box"/>
    <property type="match status" value="1"/>
</dbReference>
<dbReference type="OrthoDB" id="9759607at2"/>
<keyword evidence="10" id="KW-0902">Two-component regulatory system</keyword>
<keyword evidence="18" id="KW-1185">Reference proteome</keyword>
<keyword evidence="6" id="KW-0547">Nucleotide-binding</keyword>
<keyword evidence="5 12" id="KW-0812">Transmembrane</keyword>
<dbReference type="NCBIfam" id="TIGR00254">
    <property type="entry name" value="GGDEF"/>
    <property type="match status" value="1"/>
</dbReference>
<dbReference type="SMART" id="SM00091">
    <property type="entry name" value="PAS"/>
    <property type="match status" value="1"/>
</dbReference>
<evidence type="ECO:0000259" key="14">
    <source>
        <dbReference type="PROSITE" id="PS50113"/>
    </source>
</evidence>
<evidence type="ECO:0000259" key="13">
    <source>
        <dbReference type="PROSITE" id="PS50112"/>
    </source>
</evidence>
<dbReference type="InterPro" id="IPR050469">
    <property type="entry name" value="Diguanylate_Cyclase"/>
</dbReference>
<gene>
    <name evidence="17" type="ORF">SAMN05880501_104125</name>
</gene>
<evidence type="ECO:0000313" key="18">
    <source>
        <dbReference type="Proteomes" id="UP000219636"/>
    </source>
</evidence>
<dbReference type="InterPro" id="IPR013655">
    <property type="entry name" value="PAS_fold_3"/>
</dbReference>
<dbReference type="EMBL" id="OBMQ01000004">
    <property type="protein sequence ID" value="SOC05849.1"/>
    <property type="molecule type" value="Genomic_DNA"/>
</dbReference>
<evidence type="ECO:0000256" key="10">
    <source>
        <dbReference type="ARBA" id="ARBA00023012"/>
    </source>
</evidence>
<dbReference type="AlphaFoldDB" id="A0A285SIY2"/>
<evidence type="ECO:0000256" key="12">
    <source>
        <dbReference type="SAM" id="Phobius"/>
    </source>
</evidence>
<dbReference type="InterPro" id="IPR000160">
    <property type="entry name" value="GGDEF_dom"/>
</dbReference>
<dbReference type="RefSeq" id="WP_097073085.1">
    <property type="nucleotide sequence ID" value="NZ_OBMQ01000004.1"/>
</dbReference>
<evidence type="ECO:0000256" key="4">
    <source>
        <dbReference type="ARBA" id="ARBA00022679"/>
    </source>
</evidence>
<proteinExistence type="predicted"/>
<dbReference type="SUPFAM" id="SSF103190">
    <property type="entry name" value="Sensory domain-like"/>
    <property type="match status" value="2"/>
</dbReference>
<dbReference type="PROSITE" id="PS50113">
    <property type="entry name" value="PAC"/>
    <property type="match status" value="1"/>
</dbReference>
<keyword evidence="3" id="KW-0597">Phosphoprotein</keyword>
<dbReference type="SUPFAM" id="SSF55785">
    <property type="entry name" value="PYP-like sensor domain (PAS domain)"/>
    <property type="match status" value="1"/>
</dbReference>
<name>A0A285SIY2_9BACL</name>
<dbReference type="InterPro" id="IPR029151">
    <property type="entry name" value="Sensor-like_sf"/>
</dbReference>
<evidence type="ECO:0000256" key="1">
    <source>
        <dbReference type="ARBA" id="ARBA00004651"/>
    </source>
</evidence>
<dbReference type="InterPro" id="IPR029787">
    <property type="entry name" value="Nucleotide_cyclase"/>
</dbReference>
<dbReference type="SMART" id="SM00267">
    <property type="entry name" value="GGDEF"/>
    <property type="match status" value="1"/>
</dbReference>
<dbReference type="CDD" id="cd00130">
    <property type="entry name" value="PAS"/>
    <property type="match status" value="1"/>
</dbReference>
<accession>A0A285SIY2</accession>
<dbReference type="InterPro" id="IPR000014">
    <property type="entry name" value="PAS"/>
</dbReference>
<dbReference type="CDD" id="cd06225">
    <property type="entry name" value="HAMP"/>
    <property type="match status" value="1"/>
</dbReference>
<dbReference type="InterPro" id="IPR003660">
    <property type="entry name" value="HAMP_dom"/>
</dbReference>
<evidence type="ECO:0000256" key="3">
    <source>
        <dbReference type="ARBA" id="ARBA00022553"/>
    </source>
</evidence>
<feature type="domain" description="GGDEF" evidence="16">
    <location>
        <begin position="526"/>
        <end position="661"/>
    </location>
</feature>
<comment type="subcellular location">
    <subcellularLocation>
        <location evidence="1">Cell membrane</location>
        <topology evidence="1">Multi-pass membrane protein</topology>
    </subcellularLocation>
</comment>